<dbReference type="InterPro" id="IPR036034">
    <property type="entry name" value="PDZ_sf"/>
</dbReference>
<proteinExistence type="predicted"/>
<reference evidence="1 2" key="1">
    <citation type="journal article" date="2015" name="Genome Biol. Evol.">
        <title>Comparative Genomics of a Bacterivorous Green Alga Reveals Evolutionary Causalities and Consequences of Phago-Mixotrophic Mode of Nutrition.</title>
        <authorList>
            <person name="Burns J.A."/>
            <person name="Paasch A."/>
            <person name="Narechania A."/>
            <person name="Kim E."/>
        </authorList>
    </citation>
    <scope>NUCLEOTIDE SEQUENCE [LARGE SCALE GENOMIC DNA]</scope>
    <source>
        <strain evidence="1 2">PLY_AMNH</strain>
    </source>
</reference>
<keyword evidence="2" id="KW-1185">Reference proteome</keyword>
<accession>A0AAE0FUB5</accession>
<sequence>MAGAGEGEGLGCEVRMLEVELEPVPLAKASSFGLSERWISALAQRDSVRRQVLRVQGRVCGSCAAEVFQDGDMLLAAGGRPITCFQDVEQCVAECSTAELPVTLWRHGEELSVQLTLSHESCQGTGRIVHWAGMQVQSTHRPVKEKGFLPAGGGVFISRWHHGSPAHRYQLWRWITSA</sequence>
<gene>
    <name evidence="1" type="ORF">CYMTET_25555</name>
</gene>
<dbReference type="EMBL" id="LGRX02013705">
    <property type="protein sequence ID" value="KAK3265793.1"/>
    <property type="molecule type" value="Genomic_DNA"/>
</dbReference>
<evidence type="ECO:0000313" key="2">
    <source>
        <dbReference type="Proteomes" id="UP001190700"/>
    </source>
</evidence>
<dbReference type="SUPFAM" id="SSF50156">
    <property type="entry name" value="PDZ domain-like"/>
    <property type="match status" value="1"/>
</dbReference>
<protein>
    <submittedName>
        <fullName evidence="1">Serine protease</fullName>
    </submittedName>
</protein>
<dbReference type="AlphaFoldDB" id="A0AAE0FUB5"/>
<dbReference type="Gene3D" id="2.30.42.10">
    <property type="match status" value="1"/>
</dbReference>
<dbReference type="Proteomes" id="UP001190700">
    <property type="component" value="Unassembled WGS sequence"/>
</dbReference>
<organism evidence="1 2">
    <name type="scientific">Cymbomonas tetramitiformis</name>
    <dbReference type="NCBI Taxonomy" id="36881"/>
    <lineage>
        <taxon>Eukaryota</taxon>
        <taxon>Viridiplantae</taxon>
        <taxon>Chlorophyta</taxon>
        <taxon>Pyramimonadophyceae</taxon>
        <taxon>Pyramimonadales</taxon>
        <taxon>Pyramimonadaceae</taxon>
        <taxon>Cymbomonas</taxon>
    </lineage>
</organism>
<evidence type="ECO:0000313" key="1">
    <source>
        <dbReference type="EMBL" id="KAK3265793.1"/>
    </source>
</evidence>
<comment type="caution">
    <text evidence="1">The sequence shown here is derived from an EMBL/GenBank/DDBJ whole genome shotgun (WGS) entry which is preliminary data.</text>
</comment>
<keyword evidence="1" id="KW-0378">Hydrolase</keyword>
<keyword evidence="1" id="KW-0645">Protease</keyword>
<name>A0AAE0FUB5_9CHLO</name>
<dbReference type="GO" id="GO:0008233">
    <property type="term" value="F:peptidase activity"/>
    <property type="evidence" value="ECO:0007669"/>
    <property type="project" value="UniProtKB-KW"/>
</dbReference>
<dbReference type="GO" id="GO:0006508">
    <property type="term" value="P:proteolysis"/>
    <property type="evidence" value="ECO:0007669"/>
    <property type="project" value="UniProtKB-KW"/>
</dbReference>
<dbReference type="PANTHER" id="PTHR46366">
    <property type="entry name" value="PRO-APOPTOTIC SERINE PROTEASE NMA111"/>
    <property type="match status" value="1"/>
</dbReference>
<dbReference type="PANTHER" id="PTHR46366:SF1">
    <property type="entry name" value="PDZ DOMAIN-CONTAINING PROTEIN C1685.05"/>
    <property type="match status" value="1"/>
</dbReference>